<keyword evidence="9" id="KW-0812">Transmembrane</keyword>
<dbReference type="GO" id="GO:0009570">
    <property type="term" value="C:chloroplast stroma"/>
    <property type="evidence" value="ECO:0007669"/>
    <property type="project" value="TreeGrafter"/>
</dbReference>
<reference evidence="10 11" key="1">
    <citation type="submission" date="2024-01" db="EMBL/GenBank/DDBJ databases">
        <title>A telomere-to-telomere, gap-free genome of sweet tea (Lithocarpus litseifolius).</title>
        <authorList>
            <person name="Zhou J."/>
        </authorList>
    </citation>
    <scope>NUCLEOTIDE SEQUENCE [LARGE SCALE GENOMIC DNA]</scope>
    <source>
        <strain evidence="10">Zhou-2022a</strain>
        <tissue evidence="10">Leaf</tissue>
    </source>
</reference>
<dbReference type="GO" id="GO:0010436">
    <property type="term" value="F:carotenoid dioxygenase activity"/>
    <property type="evidence" value="ECO:0007669"/>
    <property type="project" value="TreeGrafter"/>
</dbReference>
<keyword evidence="11" id="KW-1185">Reference proteome</keyword>
<dbReference type="GO" id="GO:0016121">
    <property type="term" value="P:carotene catabolic process"/>
    <property type="evidence" value="ECO:0007669"/>
    <property type="project" value="TreeGrafter"/>
</dbReference>
<feature type="binding site" evidence="8">
    <location>
        <position position="352"/>
    </location>
    <ligand>
        <name>Fe cation</name>
        <dbReference type="ChEBI" id="CHEBI:24875"/>
        <note>catalytic</note>
    </ligand>
</feature>
<name>A0AAW2DB23_9ROSI</name>
<dbReference type="PANTHER" id="PTHR10543">
    <property type="entry name" value="BETA-CAROTENE DIOXYGENASE"/>
    <property type="match status" value="1"/>
</dbReference>
<comment type="similarity">
    <text evidence="1">Belongs to the carotenoid oxygenase family.</text>
</comment>
<dbReference type="PANTHER" id="PTHR10543:SF89">
    <property type="entry name" value="CAROTENOID 9,10(9',10')-CLEAVAGE DIOXYGENASE 1"/>
    <property type="match status" value="1"/>
</dbReference>
<feature type="transmembrane region" description="Helical" evidence="9">
    <location>
        <begin position="349"/>
        <end position="373"/>
    </location>
</feature>
<comment type="catalytic activity">
    <reaction evidence="7">
        <text>all-trans-zeaxanthin + 2 O2 = 4,9-dimethyldodeca-2,4,6,8,10-pentaenedial + 2 (3R)-hydroxy-beta-ionone</text>
        <dbReference type="Rhea" id="RHEA:26393"/>
        <dbReference type="ChEBI" id="CHEBI:15379"/>
        <dbReference type="ChEBI" id="CHEBI:27547"/>
        <dbReference type="ChEBI" id="CHEBI:53171"/>
        <dbReference type="ChEBI" id="CHEBI:53173"/>
        <dbReference type="EC" id="1.14.99.n4"/>
    </reaction>
</comment>
<accession>A0AAW2DB23</accession>
<dbReference type="InterPro" id="IPR004294">
    <property type="entry name" value="Carotenoid_Oase"/>
</dbReference>
<keyword evidence="9" id="KW-0472">Membrane</keyword>
<evidence type="ECO:0000256" key="7">
    <source>
        <dbReference type="ARBA" id="ARBA00048709"/>
    </source>
</evidence>
<gene>
    <name evidence="10" type="ORF">SO802_008335</name>
</gene>
<dbReference type="EMBL" id="JAZDWU010000003">
    <property type="protein sequence ID" value="KAL0006833.1"/>
    <property type="molecule type" value="Genomic_DNA"/>
</dbReference>
<organism evidence="10 11">
    <name type="scientific">Lithocarpus litseifolius</name>
    <dbReference type="NCBI Taxonomy" id="425828"/>
    <lineage>
        <taxon>Eukaryota</taxon>
        <taxon>Viridiplantae</taxon>
        <taxon>Streptophyta</taxon>
        <taxon>Embryophyta</taxon>
        <taxon>Tracheophyta</taxon>
        <taxon>Spermatophyta</taxon>
        <taxon>Magnoliopsida</taxon>
        <taxon>eudicotyledons</taxon>
        <taxon>Gunneridae</taxon>
        <taxon>Pentapetalae</taxon>
        <taxon>rosids</taxon>
        <taxon>fabids</taxon>
        <taxon>Fagales</taxon>
        <taxon>Fagaceae</taxon>
        <taxon>Lithocarpus</taxon>
    </lineage>
</organism>
<comment type="caution">
    <text evidence="10">The sequence shown here is derived from an EMBL/GenBank/DDBJ whole genome shotgun (WGS) entry which is preliminary data.</text>
</comment>
<evidence type="ECO:0000313" key="11">
    <source>
        <dbReference type="Proteomes" id="UP001459277"/>
    </source>
</evidence>
<evidence type="ECO:0000256" key="9">
    <source>
        <dbReference type="SAM" id="Phobius"/>
    </source>
</evidence>
<evidence type="ECO:0000256" key="1">
    <source>
        <dbReference type="ARBA" id="ARBA00006787"/>
    </source>
</evidence>
<dbReference type="Proteomes" id="UP001459277">
    <property type="component" value="Unassembled WGS sequence"/>
</dbReference>
<keyword evidence="2 8" id="KW-0479">Metal-binding</keyword>
<feature type="non-terminal residue" evidence="10">
    <location>
        <position position="433"/>
    </location>
</feature>
<evidence type="ECO:0000313" key="10">
    <source>
        <dbReference type="EMBL" id="KAL0006833.1"/>
    </source>
</evidence>
<evidence type="ECO:0000256" key="2">
    <source>
        <dbReference type="ARBA" id="ARBA00022723"/>
    </source>
</evidence>
<evidence type="ECO:0000256" key="6">
    <source>
        <dbReference type="ARBA" id="ARBA00039084"/>
    </source>
</evidence>
<feature type="transmembrane region" description="Helical" evidence="9">
    <location>
        <begin position="379"/>
        <end position="398"/>
    </location>
</feature>
<dbReference type="GO" id="GO:0046872">
    <property type="term" value="F:metal ion binding"/>
    <property type="evidence" value="ECO:0007669"/>
    <property type="project" value="UniProtKB-KW"/>
</dbReference>
<feature type="transmembrane region" description="Helical" evidence="9">
    <location>
        <begin position="169"/>
        <end position="189"/>
    </location>
</feature>
<keyword evidence="3" id="KW-0223">Dioxygenase</keyword>
<protein>
    <recommendedName>
        <fullName evidence="6">carotenoid 9,10-dioxygenase</fullName>
        <ecNumber evidence="6">1.14.99.n4</ecNumber>
    </recommendedName>
</protein>
<evidence type="ECO:0000256" key="8">
    <source>
        <dbReference type="PIRSR" id="PIRSR604294-1"/>
    </source>
</evidence>
<keyword evidence="5 8" id="KW-0408">Iron</keyword>
<proteinExistence type="inferred from homology"/>
<evidence type="ECO:0000256" key="3">
    <source>
        <dbReference type="ARBA" id="ARBA00022964"/>
    </source>
</evidence>
<evidence type="ECO:0000256" key="4">
    <source>
        <dbReference type="ARBA" id="ARBA00023002"/>
    </source>
</evidence>
<dbReference type="Pfam" id="PF03055">
    <property type="entry name" value="RPE65"/>
    <property type="match status" value="2"/>
</dbReference>
<keyword evidence="9" id="KW-1133">Transmembrane helix</keyword>
<comment type="cofactor">
    <cofactor evidence="8">
        <name>Fe(2+)</name>
        <dbReference type="ChEBI" id="CHEBI:29033"/>
    </cofactor>
    <text evidence="8">Binds 1 Fe(2+) ion per subunit.</text>
</comment>
<keyword evidence="4" id="KW-0560">Oxidoreductase</keyword>
<dbReference type="AlphaFoldDB" id="A0AAW2DB23"/>
<sequence>MHGGGGGGGGGGIVKVAPKPNKGLSSKMIDFVEKVMVKFTYHNNHSSLPHHYLSGTFTPVSEKTPPTTNLLVEGHLLECLNGEFVRVGPNPKFTPVAGYNWFDGDGCVIFCSLTLPVFLSSFLEERILTYNFSTWFPVQNTVNMGKQPVSRYVRTAKLQLEEYFGGAKFFKLGDLTGLFGLIMMIMRMLRVKLKVLDISYGTGTGNTALTYHHGKLLALQEADKPCKLSPFVFTSGKKKKNKRGRGGGNANLVVIYELFQIISCLKHRTEIVLTAILRCPQSFGGWRSSNSWHAGLCWNNCLNFDFQEMMIENTILWKFDTNKKARFGVLPRYAKDELQIRWFELPSCFIFHNGVLVCFAILLLCQSVFHLFMKFQSSMPVYMFLIVILFRYGMRVNMKTGLASQKKLSASAVDFPGVKSLCIPSFVSMQETM</sequence>
<dbReference type="EC" id="1.14.99.n4" evidence="6"/>
<evidence type="ECO:0000256" key="5">
    <source>
        <dbReference type="ARBA" id="ARBA00023004"/>
    </source>
</evidence>